<evidence type="ECO:0000256" key="3">
    <source>
        <dbReference type="ARBA" id="ARBA00022729"/>
    </source>
</evidence>
<dbReference type="Gene3D" id="2.60.120.40">
    <property type="match status" value="1"/>
</dbReference>
<keyword evidence="7" id="KW-1185">Reference proteome</keyword>
<reference evidence="6 7" key="1">
    <citation type="submission" date="2019-06" db="EMBL/GenBank/DDBJ databases">
        <title>A chromosome-scale genome assembly of the striped catfish, Pangasianodon hypophthalmus.</title>
        <authorList>
            <person name="Wen M."/>
            <person name="Zahm M."/>
            <person name="Roques C."/>
            <person name="Cabau C."/>
            <person name="Klopp C."/>
            <person name="Donnadieu C."/>
            <person name="Jouanno E."/>
            <person name="Avarre J.-C."/>
            <person name="Campet M."/>
            <person name="Ha T.T.T."/>
            <person name="Dugue R."/>
            <person name="Lampietro C."/>
            <person name="Louis A."/>
            <person name="Herpin A."/>
            <person name="Echchiki A."/>
            <person name="Berthelot C."/>
            <person name="Parey E."/>
            <person name="Roest-Crollius H."/>
            <person name="Braasch I."/>
            <person name="Postlethwait J."/>
            <person name="Bobe J."/>
            <person name="Montfort J."/>
            <person name="Bouchez O."/>
            <person name="Begum T."/>
            <person name="Schartl M."/>
            <person name="Guiguen Y."/>
        </authorList>
    </citation>
    <scope>NUCLEOTIDE SEQUENCE [LARGE SCALE GENOMIC DNA]</scope>
    <source>
        <strain evidence="6 7">Indonesia</strain>
        <tissue evidence="6">Blood</tissue>
    </source>
</reference>
<comment type="caution">
    <text evidence="6">The sequence shown here is derived from an EMBL/GenBank/DDBJ whole genome shotgun (WGS) entry which is preliminary data.</text>
</comment>
<gene>
    <name evidence="6" type="ORF">PHYPO_G00076800</name>
</gene>
<dbReference type="PANTHER" id="PTHR22923:SF102">
    <property type="entry name" value="CEREBELLIN 13-RELATED"/>
    <property type="match status" value="1"/>
</dbReference>
<sequence length="180" mass="19680">MKSTVAVLALLVCVTWAAPVQEDEAPTKTAVEVSESKQQTDQLTDGLPKVAFSVGSGYEGTYGPFNTAVTLVFKKVITNVGNLYSPHTGIFKAPVRGVYHFSASVFGNTQTLVEVYLMKNGQRVFGMSESPKGSNMSMSRAINLLLEQGDEVYLNLRAHTQMYDDGQTYNTFSGFLLFPM</sequence>
<proteinExistence type="predicted"/>
<dbReference type="PANTHER" id="PTHR22923">
    <property type="entry name" value="CEREBELLIN-RELATED"/>
    <property type="match status" value="1"/>
</dbReference>
<dbReference type="GO" id="GO:0005576">
    <property type="term" value="C:extracellular region"/>
    <property type="evidence" value="ECO:0007669"/>
    <property type="project" value="UniProtKB-SubCell"/>
</dbReference>
<dbReference type="SMART" id="SM00110">
    <property type="entry name" value="C1Q"/>
    <property type="match status" value="1"/>
</dbReference>
<dbReference type="PRINTS" id="PR00007">
    <property type="entry name" value="COMPLEMNTC1Q"/>
</dbReference>
<evidence type="ECO:0000256" key="2">
    <source>
        <dbReference type="ARBA" id="ARBA00022525"/>
    </source>
</evidence>
<evidence type="ECO:0000256" key="1">
    <source>
        <dbReference type="ARBA" id="ARBA00004613"/>
    </source>
</evidence>
<dbReference type="InterPro" id="IPR001073">
    <property type="entry name" value="C1q_dom"/>
</dbReference>
<feature type="signal peptide" evidence="4">
    <location>
        <begin position="1"/>
        <end position="17"/>
    </location>
</feature>
<dbReference type="EMBL" id="VFJC01000018">
    <property type="protein sequence ID" value="KAB5543234.1"/>
    <property type="molecule type" value="Genomic_DNA"/>
</dbReference>
<feature type="domain" description="C1q" evidence="5">
    <location>
        <begin position="45"/>
        <end position="180"/>
    </location>
</feature>
<dbReference type="Pfam" id="PF00386">
    <property type="entry name" value="C1q"/>
    <property type="match status" value="1"/>
</dbReference>
<name>A0A5N5LKJ4_PANHP</name>
<dbReference type="SUPFAM" id="SSF49842">
    <property type="entry name" value="TNF-like"/>
    <property type="match status" value="1"/>
</dbReference>
<keyword evidence="3 4" id="KW-0732">Signal</keyword>
<dbReference type="Proteomes" id="UP000327468">
    <property type="component" value="Chromosome 17"/>
</dbReference>
<dbReference type="InterPro" id="IPR008983">
    <property type="entry name" value="Tumour_necrosis_fac-like_dom"/>
</dbReference>
<comment type="subcellular location">
    <subcellularLocation>
        <location evidence="1">Secreted</location>
    </subcellularLocation>
</comment>
<evidence type="ECO:0000259" key="5">
    <source>
        <dbReference type="PROSITE" id="PS50871"/>
    </source>
</evidence>
<evidence type="ECO:0000313" key="6">
    <source>
        <dbReference type="EMBL" id="KAB5543234.1"/>
    </source>
</evidence>
<feature type="chain" id="PRO_5024343266" description="C1q domain-containing protein" evidence="4">
    <location>
        <begin position="18"/>
        <end position="180"/>
    </location>
</feature>
<protein>
    <recommendedName>
        <fullName evidence="5">C1q domain-containing protein</fullName>
    </recommendedName>
</protein>
<evidence type="ECO:0000313" key="7">
    <source>
        <dbReference type="Proteomes" id="UP000327468"/>
    </source>
</evidence>
<dbReference type="PROSITE" id="PS50871">
    <property type="entry name" value="C1Q"/>
    <property type="match status" value="1"/>
</dbReference>
<accession>A0A5N5LKJ4</accession>
<dbReference type="AlphaFoldDB" id="A0A5N5LKJ4"/>
<organism evidence="6 7">
    <name type="scientific">Pangasianodon hypophthalmus</name>
    <name type="common">Striped catfish</name>
    <name type="synonym">Helicophagus hypophthalmus</name>
    <dbReference type="NCBI Taxonomy" id="310915"/>
    <lineage>
        <taxon>Eukaryota</taxon>
        <taxon>Metazoa</taxon>
        <taxon>Chordata</taxon>
        <taxon>Craniata</taxon>
        <taxon>Vertebrata</taxon>
        <taxon>Euteleostomi</taxon>
        <taxon>Actinopterygii</taxon>
        <taxon>Neopterygii</taxon>
        <taxon>Teleostei</taxon>
        <taxon>Ostariophysi</taxon>
        <taxon>Siluriformes</taxon>
        <taxon>Pangasiidae</taxon>
        <taxon>Pangasianodon</taxon>
    </lineage>
</organism>
<dbReference type="InterPro" id="IPR050822">
    <property type="entry name" value="Cerebellin_Synaptic_Org"/>
</dbReference>
<evidence type="ECO:0000256" key="4">
    <source>
        <dbReference type="SAM" id="SignalP"/>
    </source>
</evidence>
<keyword evidence="2" id="KW-0964">Secreted</keyword>